<gene>
    <name evidence="6" type="ORF">DLAC_07981</name>
</gene>
<dbReference type="OrthoDB" id="407617at2759"/>
<evidence type="ECO:0000256" key="5">
    <source>
        <dbReference type="SAM" id="Phobius"/>
    </source>
</evidence>
<organism evidence="6 7">
    <name type="scientific">Tieghemostelium lacteum</name>
    <name type="common">Slime mold</name>
    <name type="synonym">Dictyostelium lacteum</name>
    <dbReference type="NCBI Taxonomy" id="361077"/>
    <lineage>
        <taxon>Eukaryota</taxon>
        <taxon>Amoebozoa</taxon>
        <taxon>Evosea</taxon>
        <taxon>Eumycetozoa</taxon>
        <taxon>Dictyostelia</taxon>
        <taxon>Dictyosteliales</taxon>
        <taxon>Raperosteliaceae</taxon>
        <taxon>Tieghemostelium</taxon>
    </lineage>
</organism>
<evidence type="ECO:0000256" key="4">
    <source>
        <dbReference type="ARBA" id="ARBA00023136"/>
    </source>
</evidence>
<evidence type="ECO:0000256" key="1">
    <source>
        <dbReference type="ARBA" id="ARBA00004141"/>
    </source>
</evidence>
<dbReference type="AlphaFoldDB" id="A0A151ZAX1"/>
<feature type="transmembrane region" description="Helical" evidence="5">
    <location>
        <begin position="130"/>
        <end position="152"/>
    </location>
</feature>
<dbReference type="InterPro" id="IPR006603">
    <property type="entry name" value="PQ-loop_rpt"/>
</dbReference>
<keyword evidence="4 5" id="KW-0472">Membrane</keyword>
<dbReference type="InterPro" id="IPR051415">
    <property type="entry name" value="LAAT-1"/>
</dbReference>
<dbReference type="PANTHER" id="PTHR16201:SF37">
    <property type="entry name" value="PQ-LOOP REPEAT-CONTAINING PROTEIN"/>
    <property type="match status" value="1"/>
</dbReference>
<dbReference type="OMA" id="YYEKKWS"/>
<proteinExistence type="predicted"/>
<dbReference type="Proteomes" id="UP000076078">
    <property type="component" value="Unassembled WGS sequence"/>
</dbReference>
<dbReference type="PANTHER" id="PTHR16201">
    <property type="entry name" value="SEVEN TRANSMEMBRANE PROTEIN 1-RELATED"/>
    <property type="match status" value="1"/>
</dbReference>
<dbReference type="Pfam" id="PF04193">
    <property type="entry name" value="PQ-loop"/>
    <property type="match status" value="2"/>
</dbReference>
<evidence type="ECO:0000256" key="3">
    <source>
        <dbReference type="ARBA" id="ARBA00022989"/>
    </source>
</evidence>
<protein>
    <recommendedName>
        <fullName evidence="8">PQ-loop repeat-containing protein</fullName>
    </recommendedName>
</protein>
<feature type="transmembrane region" description="Helical" evidence="5">
    <location>
        <begin position="190"/>
        <end position="210"/>
    </location>
</feature>
<dbReference type="Gene3D" id="1.20.1280.290">
    <property type="match status" value="2"/>
</dbReference>
<evidence type="ECO:0000313" key="7">
    <source>
        <dbReference type="Proteomes" id="UP000076078"/>
    </source>
</evidence>
<dbReference type="InParanoid" id="A0A151ZAX1"/>
<dbReference type="SMART" id="SM00679">
    <property type="entry name" value="CTNS"/>
    <property type="match status" value="2"/>
</dbReference>
<keyword evidence="7" id="KW-1185">Reference proteome</keyword>
<dbReference type="GO" id="GO:0016020">
    <property type="term" value="C:membrane"/>
    <property type="evidence" value="ECO:0007669"/>
    <property type="project" value="UniProtKB-SubCell"/>
</dbReference>
<feature type="transmembrane region" description="Helical" evidence="5">
    <location>
        <begin position="38"/>
        <end position="59"/>
    </location>
</feature>
<comment type="subcellular location">
    <subcellularLocation>
        <location evidence="1">Membrane</location>
        <topology evidence="1">Multi-pass membrane protein</topology>
    </subcellularLocation>
</comment>
<evidence type="ECO:0008006" key="8">
    <source>
        <dbReference type="Google" id="ProtNLM"/>
    </source>
</evidence>
<accession>A0A151ZAX1</accession>
<dbReference type="EMBL" id="LODT01000035">
    <property type="protein sequence ID" value="KYQ91078.1"/>
    <property type="molecule type" value="Genomic_DNA"/>
</dbReference>
<evidence type="ECO:0000313" key="6">
    <source>
        <dbReference type="EMBL" id="KYQ91078.1"/>
    </source>
</evidence>
<name>A0A151ZAX1_TIELA</name>
<sequence>MDSPIASNIFGIAGLIIWSLELLPQIRLNYIRKSTEGVSLLCFSSWYLSGIVLDPYLVFTKKSPALIVQISIFTFLTLIILYQHFYFDRKIALKKIIISFVIVMSLSILVTTGIYKIFENFSEYEFTISLVVTILSSLFMLGGFLPQVYEIYSTKNGEAISKVFICMDFSGGCCAILSLAFMVPFDWMSFATYIIVPVFEFIQFWLIIYYSSVVKTGKVEYIDDDAYEPQQPRKLSLWKRTHRRRTIANTDKTNIEMGNKNTPTPEA</sequence>
<keyword evidence="3 5" id="KW-1133">Transmembrane helix</keyword>
<feature type="transmembrane region" description="Helical" evidence="5">
    <location>
        <begin position="6"/>
        <end position="26"/>
    </location>
</feature>
<reference evidence="6 7" key="1">
    <citation type="submission" date="2015-12" db="EMBL/GenBank/DDBJ databases">
        <title>Dictyostelia acquired genes for synthesis and detection of signals that induce cell-type specialization by lateral gene transfer from prokaryotes.</title>
        <authorList>
            <person name="Gloeckner G."/>
            <person name="Schaap P."/>
        </authorList>
    </citation>
    <scope>NUCLEOTIDE SEQUENCE [LARGE SCALE GENOMIC DNA]</scope>
    <source>
        <strain evidence="6 7">TK</strain>
    </source>
</reference>
<keyword evidence="2 5" id="KW-0812">Transmembrane</keyword>
<feature type="transmembrane region" description="Helical" evidence="5">
    <location>
        <begin position="65"/>
        <end position="85"/>
    </location>
</feature>
<feature type="transmembrane region" description="Helical" evidence="5">
    <location>
        <begin position="97"/>
        <end position="118"/>
    </location>
</feature>
<comment type="caution">
    <text evidence="6">The sequence shown here is derived from an EMBL/GenBank/DDBJ whole genome shotgun (WGS) entry which is preliminary data.</text>
</comment>
<evidence type="ECO:0000256" key="2">
    <source>
        <dbReference type="ARBA" id="ARBA00022692"/>
    </source>
</evidence>
<feature type="transmembrane region" description="Helical" evidence="5">
    <location>
        <begin position="164"/>
        <end position="184"/>
    </location>
</feature>